<dbReference type="GO" id="GO:0016879">
    <property type="term" value="F:ligase activity, forming carbon-nitrogen bonds"/>
    <property type="evidence" value="ECO:0007669"/>
    <property type="project" value="TreeGrafter"/>
</dbReference>
<sequence length="300" mass="33760">MIIGVLTRNPNGWASRELTRAIESLGHKPFCFRFRDIVSYVGADRFRAFVGSIDITRDLSAVIARPFGRVSLDQAVYRIDLLYALQEQGVPVFNKPSAIEKCVDKFRSLYTFKQHGLPVPRTIVAERSSLALRNLELLGSKFVVLKPMFGSRGHGSARFVLSDRDVMWEVTRSLQFTRHTIYLQEYVEHGGMDLRVLVLGYEVLAAMARKAPSGSWKTNIARGGAPIPLKKLDPEVEDLAIKAARVLECEIAGVDIIRTREGMYVLEVNSQPGWRGLQSAHPDIDIAMEISRYVISRSKR</sequence>
<dbReference type="Gene3D" id="3.40.50.20">
    <property type="match status" value="1"/>
</dbReference>
<name>A0A7C1P4A9_THEPE</name>
<keyword evidence="3 4" id="KW-0067">ATP-binding</keyword>
<keyword evidence="2 4" id="KW-0547">Nucleotide-binding</keyword>
<dbReference type="InterPro" id="IPR011761">
    <property type="entry name" value="ATP-grasp"/>
</dbReference>
<proteinExistence type="predicted"/>
<dbReference type="GO" id="GO:0005737">
    <property type="term" value="C:cytoplasm"/>
    <property type="evidence" value="ECO:0007669"/>
    <property type="project" value="TreeGrafter"/>
</dbReference>
<dbReference type="SUPFAM" id="SSF56059">
    <property type="entry name" value="Glutathione synthetase ATP-binding domain-like"/>
    <property type="match status" value="1"/>
</dbReference>
<evidence type="ECO:0000256" key="3">
    <source>
        <dbReference type="ARBA" id="ARBA00022840"/>
    </source>
</evidence>
<evidence type="ECO:0000259" key="5">
    <source>
        <dbReference type="PROSITE" id="PS50975"/>
    </source>
</evidence>
<dbReference type="InterPro" id="IPR013815">
    <property type="entry name" value="ATP_grasp_subdomain_1"/>
</dbReference>
<keyword evidence="6" id="KW-0436">Ligase</keyword>
<accession>A0A7C1P4A9</accession>
<dbReference type="PROSITE" id="PS50975">
    <property type="entry name" value="ATP_GRASP"/>
    <property type="match status" value="1"/>
</dbReference>
<dbReference type="PANTHER" id="PTHR21621">
    <property type="entry name" value="RIBOSOMAL PROTEIN S6 MODIFICATION PROTEIN"/>
    <property type="match status" value="1"/>
</dbReference>
<dbReference type="Pfam" id="PF08443">
    <property type="entry name" value="RimK"/>
    <property type="match status" value="1"/>
</dbReference>
<dbReference type="NCBIfam" id="TIGR00768">
    <property type="entry name" value="rimK_fam"/>
    <property type="match status" value="1"/>
</dbReference>
<protein>
    <submittedName>
        <fullName evidence="6">RimK family alpha-L-glutamate ligase</fullName>
    </submittedName>
</protein>
<reference evidence="6" key="1">
    <citation type="journal article" date="2020" name="mSystems">
        <title>Genome- and Community-Level Interaction Insights into Carbon Utilization and Element Cycling Functions of Hydrothermarchaeota in Hydrothermal Sediment.</title>
        <authorList>
            <person name="Zhou Z."/>
            <person name="Liu Y."/>
            <person name="Xu W."/>
            <person name="Pan J."/>
            <person name="Luo Z.H."/>
            <person name="Li M."/>
        </authorList>
    </citation>
    <scope>NUCLEOTIDE SEQUENCE [LARGE SCALE GENOMIC DNA]</scope>
    <source>
        <strain evidence="6">SpSt-25</strain>
    </source>
</reference>
<dbReference type="InterPro" id="IPR013651">
    <property type="entry name" value="ATP-grasp_RimK-type"/>
</dbReference>
<evidence type="ECO:0000313" key="6">
    <source>
        <dbReference type="EMBL" id="HEB48452.1"/>
    </source>
</evidence>
<dbReference type="GO" id="GO:0005524">
    <property type="term" value="F:ATP binding"/>
    <property type="evidence" value="ECO:0007669"/>
    <property type="project" value="UniProtKB-UniRule"/>
</dbReference>
<gene>
    <name evidence="6" type="ORF">ENP77_01475</name>
</gene>
<dbReference type="InterPro" id="IPR004666">
    <property type="entry name" value="Rp_bS6_RimK/Lys_biosynth_LsyX"/>
</dbReference>
<dbReference type="Gene3D" id="3.30.1490.20">
    <property type="entry name" value="ATP-grasp fold, A domain"/>
    <property type="match status" value="1"/>
</dbReference>
<keyword evidence="1" id="KW-0479">Metal-binding</keyword>
<feature type="domain" description="ATP-grasp" evidence="5">
    <location>
        <begin position="109"/>
        <end position="295"/>
    </location>
</feature>
<dbReference type="PANTHER" id="PTHR21621:SF0">
    <property type="entry name" value="BETA-CITRYLGLUTAMATE SYNTHASE B-RELATED"/>
    <property type="match status" value="1"/>
</dbReference>
<dbReference type="EMBL" id="DSKP01000053">
    <property type="protein sequence ID" value="HEB48452.1"/>
    <property type="molecule type" value="Genomic_DNA"/>
</dbReference>
<evidence type="ECO:0000256" key="1">
    <source>
        <dbReference type="ARBA" id="ARBA00022723"/>
    </source>
</evidence>
<evidence type="ECO:0000256" key="4">
    <source>
        <dbReference type="PROSITE-ProRule" id="PRU00409"/>
    </source>
</evidence>
<organism evidence="6">
    <name type="scientific">Thermofilum pendens</name>
    <dbReference type="NCBI Taxonomy" id="2269"/>
    <lineage>
        <taxon>Archaea</taxon>
        <taxon>Thermoproteota</taxon>
        <taxon>Thermoprotei</taxon>
        <taxon>Thermofilales</taxon>
        <taxon>Thermofilaceae</taxon>
        <taxon>Thermofilum</taxon>
    </lineage>
</organism>
<comment type="caution">
    <text evidence="6">The sequence shown here is derived from an EMBL/GenBank/DDBJ whole genome shotgun (WGS) entry which is preliminary data.</text>
</comment>
<dbReference type="Gene3D" id="3.30.470.20">
    <property type="entry name" value="ATP-grasp fold, B domain"/>
    <property type="match status" value="1"/>
</dbReference>
<evidence type="ECO:0000256" key="2">
    <source>
        <dbReference type="ARBA" id="ARBA00022741"/>
    </source>
</evidence>
<dbReference type="GO" id="GO:0046872">
    <property type="term" value="F:metal ion binding"/>
    <property type="evidence" value="ECO:0007669"/>
    <property type="project" value="UniProtKB-KW"/>
</dbReference>
<dbReference type="AlphaFoldDB" id="A0A7C1P4A9"/>